<protein>
    <submittedName>
        <fullName evidence="1">Uncharacterized protein</fullName>
    </submittedName>
</protein>
<gene>
    <name evidence="1" type="ORF">Dpo_8c00980</name>
</gene>
<sequence length="197" mass="23473">MKPFTQDKWLNFVIENHNEIQSLIEVWEHAKSNLPDRINSAIIDYITELMGSYFKDKDIQVGGEDKSIWWYEEEQYDKNKDLGIFFQFDGINKDFITSGSFVESAHFYFYIHPHGKKKSEKTTEINRFRKVFQTSKKRLDSEIILLPDDDDRQLLAKYYLKNLNINALKTPEKFKKYIQDAVITFTDEILTILERSH</sequence>
<keyword evidence="2" id="KW-1185">Reference proteome</keyword>
<accession>S0G3N6</accession>
<dbReference type="Proteomes" id="UP000014216">
    <property type="component" value="Unassembled WGS sequence"/>
</dbReference>
<dbReference type="RefSeq" id="WP_006967507.1">
    <property type="nucleotide sequence ID" value="NZ_APJX01000008.1"/>
</dbReference>
<comment type="caution">
    <text evidence="1">The sequence shown here is derived from an EMBL/GenBank/DDBJ whole genome shotgun (WGS) entry which is preliminary data.</text>
</comment>
<evidence type="ECO:0000313" key="1">
    <source>
        <dbReference type="EMBL" id="EMS78431.1"/>
    </source>
</evidence>
<evidence type="ECO:0000313" key="2">
    <source>
        <dbReference type="Proteomes" id="UP000014216"/>
    </source>
</evidence>
<dbReference type="EMBL" id="APJX01000008">
    <property type="protein sequence ID" value="EMS78431.1"/>
    <property type="molecule type" value="Genomic_DNA"/>
</dbReference>
<dbReference type="AlphaFoldDB" id="S0G3N6"/>
<name>S0G3N6_9BACT</name>
<proteinExistence type="predicted"/>
<reference evidence="1 2" key="1">
    <citation type="journal article" date="2013" name="Genome Announc.">
        <title>Draft Genome Sequence of Desulfotignum phosphitoxidans DSM 13687 Strain FiPS-3.</title>
        <authorList>
            <person name="Poehlein A."/>
            <person name="Daniel R."/>
            <person name="Simeonova D.D."/>
        </authorList>
    </citation>
    <scope>NUCLEOTIDE SEQUENCE [LARGE SCALE GENOMIC DNA]</scope>
    <source>
        <strain evidence="1 2">DSM 13687</strain>
    </source>
</reference>
<organism evidence="1 2">
    <name type="scientific">Desulfotignum phosphitoxidans DSM 13687</name>
    <dbReference type="NCBI Taxonomy" id="1286635"/>
    <lineage>
        <taxon>Bacteria</taxon>
        <taxon>Pseudomonadati</taxon>
        <taxon>Thermodesulfobacteriota</taxon>
        <taxon>Desulfobacteria</taxon>
        <taxon>Desulfobacterales</taxon>
        <taxon>Desulfobacteraceae</taxon>
        <taxon>Desulfotignum</taxon>
    </lineage>
</organism>